<dbReference type="RefSeq" id="WP_090409263.1">
    <property type="nucleotide sequence ID" value="NZ_FNDQ01000015.1"/>
</dbReference>
<feature type="transmembrane region" description="Helical" evidence="3">
    <location>
        <begin position="134"/>
        <end position="153"/>
    </location>
</feature>
<dbReference type="Gene3D" id="1.20.120.1760">
    <property type="match status" value="1"/>
</dbReference>
<dbReference type="GO" id="GO:0016020">
    <property type="term" value="C:membrane"/>
    <property type="evidence" value="ECO:0007669"/>
    <property type="project" value="InterPro"/>
</dbReference>
<dbReference type="GO" id="GO:0008654">
    <property type="term" value="P:phospholipid biosynthetic process"/>
    <property type="evidence" value="ECO:0007669"/>
    <property type="project" value="InterPro"/>
</dbReference>
<keyword evidence="3" id="KW-1133">Transmembrane helix</keyword>
<dbReference type="Proteomes" id="UP000243588">
    <property type="component" value="Unassembled WGS sequence"/>
</dbReference>
<dbReference type="AlphaFoldDB" id="A0A1G8F7Q4"/>
<dbReference type="InterPro" id="IPR043130">
    <property type="entry name" value="CDP-OH_PTrfase_TM_dom"/>
</dbReference>
<evidence type="ECO:0000256" key="3">
    <source>
        <dbReference type="SAM" id="Phobius"/>
    </source>
</evidence>
<dbReference type="GO" id="GO:0016780">
    <property type="term" value="F:phosphotransferase activity, for other substituted phosphate groups"/>
    <property type="evidence" value="ECO:0007669"/>
    <property type="project" value="InterPro"/>
</dbReference>
<comment type="similarity">
    <text evidence="2">Belongs to the CDP-alcohol phosphatidyltransferase class-I family.</text>
</comment>
<reference evidence="5" key="1">
    <citation type="submission" date="2016-10" db="EMBL/GenBank/DDBJ databases">
        <authorList>
            <person name="Varghese N."/>
            <person name="Submissions S."/>
        </authorList>
    </citation>
    <scope>NUCLEOTIDE SEQUENCE [LARGE SCALE GENOMIC DNA]</scope>
    <source>
        <strain evidence="5">DSM 23313</strain>
    </source>
</reference>
<evidence type="ECO:0000313" key="5">
    <source>
        <dbReference type="Proteomes" id="UP000243588"/>
    </source>
</evidence>
<keyword evidence="1 2" id="KW-0808">Transferase</keyword>
<feature type="transmembrane region" description="Helical" evidence="3">
    <location>
        <begin position="7"/>
        <end position="25"/>
    </location>
</feature>
<feature type="transmembrane region" description="Helical" evidence="3">
    <location>
        <begin position="205"/>
        <end position="233"/>
    </location>
</feature>
<dbReference type="PROSITE" id="PS51257">
    <property type="entry name" value="PROKAR_LIPOPROTEIN"/>
    <property type="match status" value="1"/>
</dbReference>
<evidence type="ECO:0000256" key="2">
    <source>
        <dbReference type="RuleBase" id="RU003750"/>
    </source>
</evidence>
<feature type="transmembrane region" description="Helical" evidence="3">
    <location>
        <begin position="31"/>
        <end position="53"/>
    </location>
</feature>
<feature type="transmembrane region" description="Helical" evidence="3">
    <location>
        <begin position="101"/>
        <end position="122"/>
    </location>
</feature>
<dbReference type="EMBL" id="FNDQ01000015">
    <property type="protein sequence ID" value="SDH78141.1"/>
    <property type="molecule type" value="Genomic_DNA"/>
</dbReference>
<dbReference type="InterPro" id="IPR000462">
    <property type="entry name" value="CDP-OH_P_trans"/>
</dbReference>
<accession>A0A1G8F7Q4</accession>
<gene>
    <name evidence="4" type="ORF">SAMN05421818_1151</name>
</gene>
<dbReference type="STRING" id="702745.SAMN05421818_1151"/>
<dbReference type="PROSITE" id="PS00379">
    <property type="entry name" value="CDP_ALCOHOL_P_TRANSF"/>
    <property type="match status" value="1"/>
</dbReference>
<name>A0A1G8F7Q4_9FLAO</name>
<proteinExistence type="inferred from homology"/>
<dbReference type="Pfam" id="PF01066">
    <property type="entry name" value="CDP-OH_P_transf"/>
    <property type="match status" value="1"/>
</dbReference>
<evidence type="ECO:0000256" key="1">
    <source>
        <dbReference type="ARBA" id="ARBA00022679"/>
    </source>
</evidence>
<protein>
    <submittedName>
        <fullName evidence="4">CDP-diacylglycerol---serine O-phosphatidyltransferase</fullName>
    </submittedName>
</protein>
<evidence type="ECO:0000313" key="4">
    <source>
        <dbReference type="EMBL" id="SDH78141.1"/>
    </source>
</evidence>
<keyword evidence="3" id="KW-0472">Membrane</keyword>
<keyword evidence="5" id="KW-1185">Reference proteome</keyword>
<keyword evidence="3" id="KW-0812">Transmembrane</keyword>
<feature type="transmembrane region" description="Helical" evidence="3">
    <location>
        <begin position="165"/>
        <end position="184"/>
    </location>
</feature>
<organism evidence="4 5">
    <name type="scientific">Myroides phaeus</name>
    <dbReference type="NCBI Taxonomy" id="702745"/>
    <lineage>
        <taxon>Bacteria</taxon>
        <taxon>Pseudomonadati</taxon>
        <taxon>Bacteroidota</taxon>
        <taxon>Flavobacteriia</taxon>
        <taxon>Flavobacteriales</taxon>
        <taxon>Flavobacteriaceae</taxon>
        <taxon>Myroides</taxon>
    </lineage>
</organism>
<dbReference type="InterPro" id="IPR048254">
    <property type="entry name" value="CDP_ALCOHOL_P_TRANSF_CS"/>
</dbReference>
<sequence length="245" mass="26988">MKKHIPNIITLLNLLSGLIACVYAFDDNIHMAFLWVCIGIFFDYWDGFVARLLNVKSELGLQLDSLADMVTSGVVPGLVVYKQLANIQANQELYNLTPETYYMGVVPYLGFIITLGAAYRLAKFNIDTRQTDSFIGLPTPGNALFILSLPMIISTTDNETVISVLSNPYLLVILSILSAIIMNAELPLFSLKIKPGNIGAYKLQIGFVIASIVLLVALQYLAIPIIILVYILLSIIKNITSKQTA</sequence>